<protein>
    <submittedName>
        <fullName evidence="1">Uncharacterized protein</fullName>
    </submittedName>
</protein>
<name>N0BCK1_9HYPH</name>
<evidence type="ECO:0000313" key="2">
    <source>
        <dbReference type="Proteomes" id="UP000005952"/>
    </source>
</evidence>
<dbReference type="HOGENOM" id="CLU_2752365_0_0_5"/>
<accession>N0BCK1</accession>
<evidence type="ECO:0000313" key="1">
    <source>
        <dbReference type="EMBL" id="AGK59952.1"/>
    </source>
</evidence>
<sequence length="56" mass="6908">MLGGGYASATVNGNVHTLNLISKQASPTQDVYWRRWHHRHHRHCWWRHGRRFCRWW</sequence>
<reference evidence="1 2" key="1">
    <citation type="journal article" date="2013" name="Genome Announc.">
        <title>Genome sequences for three denitrifying bacterial strains isolated from a uranium- and nitrate-contaminated subsurface environment.</title>
        <authorList>
            <person name="Venkatramanan R."/>
            <person name="Prakash O."/>
            <person name="Woyke T."/>
            <person name="Chain P."/>
            <person name="Goodwin L.A."/>
            <person name="Watson D."/>
            <person name="Brooks S."/>
            <person name="Kostka J.E."/>
            <person name="Green S.J."/>
        </authorList>
    </citation>
    <scope>NUCLEOTIDE SEQUENCE [LARGE SCALE GENOMIC DNA]</scope>
    <source>
        <strain evidence="1 2">1NES1</strain>
    </source>
</reference>
<dbReference type="KEGG" id="hdt:HYPDE_41418"/>
<dbReference type="STRING" id="670307.HYPDE_41418"/>
<gene>
    <name evidence="1" type="ORF">HYPDE_41418</name>
</gene>
<keyword evidence="2" id="KW-1185">Reference proteome</keyword>
<dbReference type="EMBL" id="CP005587">
    <property type="protein sequence ID" value="AGK59952.1"/>
    <property type="molecule type" value="Genomic_DNA"/>
</dbReference>
<proteinExistence type="predicted"/>
<dbReference type="AlphaFoldDB" id="N0BCK1"/>
<organism evidence="1 2">
    <name type="scientific">Hyphomicrobium denitrificans 1NES1</name>
    <dbReference type="NCBI Taxonomy" id="670307"/>
    <lineage>
        <taxon>Bacteria</taxon>
        <taxon>Pseudomonadati</taxon>
        <taxon>Pseudomonadota</taxon>
        <taxon>Alphaproteobacteria</taxon>
        <taxon>Hyphomicrobiales</taxon>
        <taxon>Hyphomicrobiaceae</taxon>
        <taxon>Hyphomicrobium</taxon>
    </lineage>
</organism>
<dbReference type="Proteomes" id="UP000005952">
    <property type="component" value="Chromosome"/>
</dbReference>